<comment type="catalytic activity">
    <reaction evidence="10">
        <text>8-oxo-dGTP + H2O = 8-oxo-dGMP + diphosphate + H(+)</text>
        <dbReference type="Rhea" id="RHEA:31575"/>
        <dbReference type="ChEBI" id="CHEBI:15377"/>
        <dbReference type="ChEBI" id="CHEBI:15378"/>
        <dbReference type="ChEBI" id="CHEBI:33019"/>
        <dbReference type="ChEBI" id="CHEBI:63224"/>
        <dbReference type="ChEBI" id="CHEBI:77896"/>
        <dbReference type="EC" id="3.6.1.55"/>
    </reaction>
</comment>
<dbReference type="AlphaFoldDB" id="A0A927M9P6"/>
<dbReference type="Proteomes" id="UP000649753">
    <property type="component" value="Unassembled WGS sequence"/>
</dbReference>
<gene>
    <name evidence="14" type="ORF">H4W31_002698</name>
</gene>
<dbReference type="EC" id="3.6.1.55" evidence="11"/>
<dbReference type="EMBL" id="JADBEB010000001">
    <property type="protein sequence ID" value="MBE1487060.1"/>
    <property type="molecule type" value="Genomic_DNA"/>
</dbReference>
<keyword evidence="3" id="KW-0515">Mutator protein</keyword>
<feature type="domain" description="Nudix hydrolase" evidence="13">
    <location>
        <begin position="25"/>
        <end position="152"/>
    </location>
</feature>
<evidence type="ECO:0000256" key="12">
    <source>
        <dbReference type="SAM" id="MobiDB-lite"/>
    </source>
</evidence>
<dbReference type="Pfam" id="PF00293">
    <property type="entry name" value="NUDIX"/>
    <property type="match status" value="1"/>
</dbReference>
<dbReference type="GO" id="GO:0035539">
    <property type="term" value="F:8-oxo-7,8-dihydrodeoxyguanosine triphosphate pyrophosphatase activity"/>
    <property type="evidence" value="ECO:0007669"/>
    <property type="project" value="UniProtKB-EC"/>
</dbReference>
<keyword evidence="4" id="KW-0235">DNA replication</keyword>
<dbReference type="Gene3D" id="3.90.79.10">
    <property type="entry name" value="Nucleoside Triphosphate Pyrophosphohydrolase"/>
    <property type="match status" value="1"/>
</dbReference>
<keyword evidence="7 14" id="KW-0378">Hydrolase</keyword>
<evidence type="ECO:0000313" key="15">
    <source>
        <dbReference type="Proteomes" id="UP000649753"/>
    </source>
</evidence>
<dbReference type="SUPFAM" id="SSF55811">
    <property type="entry name" value="Nudix"/>
    <property type="match status" value="1"/>
</dbReference>
<dbReference type="InterPro" id="IPR020476">
    <property type="entry name" value="Nudix_hydrolase"/>
</dbReference>
<evidence type="ECO:0000256" key="3">
    <source>
        <dbReference type="ARBA" id="ARBA00022457"/>
    </source>
</evidence>
<dbReference type="GO" id="GO:0044715">
    <property type="term" value="F:8-oxo-dGDP phosphatase activity"/>
    <property type="evidence" value="ECO:0007669"/>
    <property type="project" value="TreeGrafter"/>
</dbReference>
<evidence type="ECO:0000256" key="1">
    <source>
        <dbReference type="ARBA" id="ARBA00001946"/>
    </source>
</evidence>
<dbReference type="GO" id="GO:0006281">
    <property type="term" value="P:DNA repair"/>
    <property type="evidence" value="ECO:0007669"/>
    <property type="project" value="UniProtKB-KW"/>
</dbReference>
<evidence type="ECO:0000313" key="14">
    <source>
        <dbReference type="EMBL" id="MBE1487060.1"/>
    </source>
</evidence>
<evidence type="ECO:0000256" key="11">
    <source>
        <dbReference type="ARBA" id="ARBA00038905"/>
    </source>
</evidence>
<dbReference type="GO" id="GO:0046872">
    <property type="term" value="F:metal ion binding"/>
    <property type="evidence" value="ECO:0007669"/>
    <property type="project" value="UniProtKB-KW"/>
</dbReference>
<protein>
    <recommendedName>
        <fullName evidence="11">8-oxo-dGTP diphosphatase</fullName>
        <ecNumber evidence="11">3.6.1.55</ecNumber>
    </recommendedName>
</protein>
<dbReference type="PANTHER" id="PTHR47707">
    <property type="entry name" value="8-OXO-DGTP DIPHOSPHATASE"/>
    <property type="match status" value="1"/>
</dbReference>
<comment type="caution">
    <text evidence="14">The sequence shown here is derived from an EMBL/GenBank/DDBJ whole genome shotgun (WGS) entry which is preliminary data.</text>
</comment>
<dbReference type="PANTHER" id="PTHR47707:SF1">
    <property type="entry name" value="NUDIX HYDROLASE FAMILY PROTEIN"/>
    <property type="match status" value="1"/>
</dbReference>
<evidence type="ECO:0000256" key="8">
    <source>
        <dbReference type="ARBA" id="ARBA00022842"/>
    </source>
</evidence>
<dbReference type="InterPro" id="IPR047127">
    <property type="entry name" value="MutT-like"/>
</dbReference>
<organism evidence="14 15">
    <name type="scientific">Plantactinospora soyae</name>
    <dbReference type="NCBI Taxonomy" id="1544732"/>
    <lineage>
        <taxon>Bacteria</taxon>
        <taxon>Bacillati</taxon>
        <taxon>Actinomycetota</taxon>
        <taxon>Actinomycetes</taxon>
        <taxon>Micromonosporales</taxon>
        <taxon>Micromonosporaceae</taxon>
        <taxon>Plantactinospora</taxon>
    </lineage>
</organism>
<dbReference type="InterPro" id="IPR015797">
    <property type="entry name" value="NUDIX_hydrolase-like_dom_sf"/>
</dbReference>
<dbReference type="GO" id="GO:0006260">
    <property type="term" value="P:DNA replication"/>
    <property type="evidence" value="ECO:0007669"/>
    <property type="project" value="UniProtKB-KW"/>
</dbReference>
<keyword evidence="9" id="KW-0234">DNA repair</keyword>
<evidence type="ECO:0000256" key="4">
    <source>
        <dbReference type="ARBA" id="ARBA00022705"/>
    </source>
</evidence>
<dbReference type="PRINTS" id="PR00502">
    <property type="entry name" value="NUDIXFAMILY"/>
</dbReference>
<evidence type="ECO:0000256" key="7">
    <source>
        <dbReference type="ARBA" id="ARBA00022801"/>
    </source>
</evidence>
<dbReference type="PROSITE" id="PS51462">
    <property type="entry name" value="NUDIX"/>
    <property type="match status" value="1"/>
</dbReference>
<dbReference type="CDD" id="cd03425">
    <property type="entry name" value="NUDIX_MutT_NudA_like"/>
    <property type="match status" value="1"/>
</dbReference>
<keyword evidence="8" id="KW-0460">Magnesium</keyword>
<comment type="similarity">
    <text evidence="2">Belongs to the Nudix hydrolase family.</text>
</comment>
<proteinExistence type="inferred from homology"/>
<name>A0A927M9P6_9ACTN</name>
<evidence type="ECO:0000256" key="10">
    <source>
        <dbReference type="ARBA" id="ARBA00035861"/>
    </source>
</evidence>
<evidence type="ECO:0000256" key="5">
    <source>
        <dbReference type="ARBA" id="ARBA00022723"/>
    </source>
</evidence>
<feature type="region of interest" description="Disordered" evidence="12">
    <location>
        <begin position="1"/>
        <end position="23"/>
    </location>
</feature>
<reference evidence="14" key="1">
    <citation type="submission" date="2020-10" db="EMBL/GenBank/DDBJ databases">
        <title>Sequencing the genomes of 1000 actinobacteria strains.</title>
        <authorList>
            <person name="Klenk H.-P."/>
        </authorList>
    </citation>
    <scope>NUCLEOTIDE SEQUENCE</scope>
    <source>
        <strain evidence="14">DSM 46832</strain>
    </source>
</reference>
<keyword evidence="5" id="KW-0479">Metal-binding</keyword>
<dbReference type="GO" id="GO:0044716">
    <property type="term" value="F:8-oxo-GDP phosphatase activity"/>
    <property type="evidence" value="ECO:0007669"/>
    <property type="project" value="TreeGrafter"/>
</dbReference>
<sequence>MQTEWASGNGRDEPTGGFAGQGRREPKVVVGAAIIVAGRVLACARSSPPETAGRWEFPGGKVEPGETEVAALVRECAEELGIRVEVGDRVGPDVRMGHGRSVLKVYAARLVGEDQPQPLEHSELRWLRPEELDSVPWLPADVPVVAALRPVLAATDPS</sequence>
<evidence type="ECO:0000256" key="2">
    <source>
        <dbReference type="ARBA" id="ARBA00005582"/>
    </source>
</evidence>
<keyword evidence="6" id="KW-0227">DNA damage</keyword>
<evidence type="ECO:0000259" key="13">
    <source>
        <dbReference type="PROSITE" id="PS51462"/>
    </source>
</evidence>
<dbReference type="InterPro" id="IPR000086">
    <property type="entry name" value="NUDIX_hydrolase_dom"/>
</dbReference>
<dbReference type="GO" id="GO:0008413">
    <property type="term" value="F:8-oxo-7,8-dihydroguanosine triphosphate pyrophosphatase activity"/>
    <property type="evidence" value="ECO:0007669"/>
    <property type="project" value="TreeGrafter"/>
</dbReference>
<keyword evidence="15" id="KW-1185">Reference proteome</keyword>
<accession>A0A927M9P6</accession>
<evidence type="ECO:0000256" key="9">
    <source>
        <dbReference type="ARBA" id="ARBA00023204"/>
    </source>
</evidence>
<dbReference type="RefSeq" id="WP_404825588.1">
    <property type="nucleotide sequence ID" value="NZ_JADBEB010000001.1"/>
</dbReference>
<evidence type="ECO:0000256" key="6">
    <source>
        <dbReference type="ARBA" id="ARBA00022763"/>
    </source>
</evidence>
<comment type="cofactor">
    <cofactor evidence="1">
        <name>Mg(2+)</name>
        <dbReference type="ChEBI" id="CHEBI:18420"/>
    </cofactor>
</comment>